<reference evidence="2" key="1">
    <citation type="journal article" date="2016" name="Gigascience">
        <title>De novo construction of an expanded transcriptome assembly for the western tarnished plant bug, Lygus hesperus.</title>
        <authorList>
            <person name="Tassone E.E."/>
            <person name="Geib S.M."/>
            <person name="Hall B."/>
            <person name="Fabrick J.A."/>
            <person name="Brent C.S."/>
            <person name="Hull J.J."/>
        </authorList>
    </citation>
    <scope>NUCLEOTIDE SEQUENCE</scope>
</reference>
<gene>
    <name evidence="2" type="ORF">g.48282</name>
</gene>
<sequence>MYNLVAVFFGLTLLAKSNALPVGNGIGNGITLQPVALNDFYNQEVVLVSQPIKYGLGFDKNGVISGGFRFERTILGKPWAISFALQANPNDLKNTFKFEIGSRILKGLAGVLYGDKNGLKWLTSFWAPVTDGKRGLHAFGFSVEGENSKPVALGGGVGVNNEVYQGRVSLDKDLRPFGTNIIIGRSPIQHSFLNQGY</sequence>
<evidence type="ECO:0000256" key="1">
    <source>
        <dbReference type="SAM" id="SignalP"/>
    </source>
</evidence>
<dbReference type="AlphaFoldDB" id="A0A146LTL1"/>
<dbReference type="EMBL" id="GDHC01008527">
    <property type="protein sequence ID" value="JAQ10102.1"/>
    <property type="molecule type" value="Transcribed_RNA"/>
</dbReference>
<accession>A0A146LTL1</accession>
<protein>
    <submittedName>
        <fullName evidence="2">Uncharacterized protein</fullName>
    </submittedName>
</protein>
<keyword evidence="1" id="KW-0732">Signal</keyword>
<feature type="signal peptide" evidence="1">
    <location>
        <begin position="1"/>
        <end position="19"/>
    </location>
</feature>
<name>A0A146LTL1_LYGHE</name>
<proteinExistence type="predicted"/>
<evidence type="ECO:0000313" key="2">
    <source>
        <dbReference type="EMBL" id="JAQ10102.1"/>
    </source>
</evidence>
<organism evidence="2">
    <name type="scientific">Lygus hesperus</name>
    <name type="common">Western plant bug</name>
    <dbReference type="NCBI Taxonomy" id="30085"/>
    <lineage>
        <taxon>Eukaryota</taxon>
        <taxon>Metazoa</taxon>
        <taxon>Ecdysozoa</taxon>
        <taxon>Arthropoda</taxon>
        <taxon>Hexapoda</taxon>
        <taxon>Insecta</taxon>
        <taxon>Pterygota</taxon>
        <taxon>Neoptera</taxon>
        <taxon>Paraneoptera</taxon>
        <taxon>Hemiptera</taxon>
        <taxon>Heteroptera</taxon>
        <taxon>Panheteroptera</taxon>
        <taxon>Cimicomorpha</taxon>
        <taxon>Miridae</taxon>
        <taxon>Mirini</taxon>
        <taxon>Lygus</taxon>
    </lineage>
</organism>
<feature type="chain" id="PRO_5007527366" evidence="1">
    <location>
        <begin position="20"/>
        <end position="197"/>
    </location>
</feature>